<organism evidence="1 2">
    <name type="scientific">Cochliobolus sativus</name>
    <name type="common">Common root rot and spot blotch fungus</name>
    <name type="synonym">Bipolaris sorokiniana</name>
    <dbReference type="NCBI Taxonomy" id="45130"/>
    <lineage>
        <taxon>Eukaryota</taxon>
        <taxon>Fungi</taxon>
        <taxon>Dikarya</taxon>
        <taxon>Ascomycota</taxon>
        <taxon>Pezizomycotina</taxon>
        <taxon>Dothideomycetes</taxon>
        <taxon>Pleosporomycetidae</taxon>
        <taxon>Pleosporales</taxon>
        <taxon>Pleosporineae</taxon>
        <taxon>Pleosporaceae</taxon>
        <taxon>Bipolaris</taxon>
    </lineage>
</organism>
<evidence type="ECO:0000313" key="2">
    <source>
        <dbReference type="Proteomes" id="UP000624244"/>
    </source>
</evidence>
<dbReference type="PANTHER" id="PTHR46082:SF6">
    <property type="entry name" value="AAA+ ATPASE DOMAIN-CONTAINING PROTEIN-RELATED"/>
    <property type="match status" value="1"/>
</dbReference>
<gene>
    <name evidence="1" type="ORF">GGP41_004544</name>
</gene>
<dbReference type="Proteomes" id="UP000624244">
    <property type="component" value="Unassembled WGS sequence"/>
</dbReference>
<dbReference type="InterPro" id="IPR053137">
    <property type="entry name" value="NLR-like"/>
</dbReference>
<dbReference type="Gene3D" id="1.25.40.10">
    <property type="entry name" value="Tetratricopeptide repeat domain"/>
    <property type="match status" value="1"/>
</dbReference>
<name>A0A8H6DS73_COCSA</name>
<reference evidence="1" key="1">
    <citation type="submission" date="2019-11" db="EMBL/GenBank/DDBJ databases">
        <title>Bipolaris sorokiniana Genome sequencing.</title>
        <authorList>
            <person name="Wang H."/>
        </authorList>
    </citation>
    <scope>NUCLEOTIDE SEQUENCE</scope>
</reference>
<comment type="caution">
    <text evidence="1">The sequence shown here is derived from an EMBL/GenBank/DDBJ whole genome shotgun (WGS) entry which is preliminary data.</text>
</comment>
<proteinExistence type="predicted"/>
<dbReference type="Pfam" id="PF13374">
    <property type="entry name" value="TPR_10"/>
    <property type="match status" value="1"/>
</dbReference>
<dbReference type="EMBL" id="WNKQ01000024">
    <property type="protein sequence ID" value="KAF5844350.1"/>
    <property type="molecule type" value="Genomic_DNA"/>
</dbReference>
<protein>
    <recommendedName>
        <fullName evidence="3">Kinesin light chain</fullName>
    </recommendedName>
</protein>
<evidence type="ECO:0008006" key="3">
    <source>
        <dbReference type="Google" id="ProtNLM"/>
    </source>
</evidence>
<dbReference type="PANTHER" id="PTHR46082">
    <property type="entry name" value="ATP/GTP-BINDING PROTEIN-RELATED"/>
    <property type="match status" value="1"/>
</dbReference>
<dbReference type="AlphaFoldDB" id="A0A8H6DS73"/>
<dbReference type="InterPro" id="IPR011990">
    <property type="entry name" value="TPR-like_helical_dom_sf"/>
</dbReference>
<accession>A0A8H6DS73</accession>
<sequence length="269" mass="30242">MTFDGWPEEYRKLEKWASLSEQKGRCWESLGQYRLAEMAHRKASLLSTVMLGPEHLFTLASMNNLAIVLSSQRNNLTWVLSSQRKYKEAEVINRQTLALLEKVLGPEHFETLTSVYYLAYPLAEQHCVDEPLRLYKRASTGYNLILGEGHPTALACCQHYIAIVKTTLNTSVSRLSIKLEALEKGTLGSVGLERFRVESVPLFHMGKGKRRDGLVGNREPCEPVAQVAVCTIVEVVVAIPTQAPLVTLFAILLSRQWDDASEKPRSTKK</sequence>
<evidence type="ECO:0000313" key="1">
    <source>
        <dbReference type="EMBL" id="KAF5844350.1"/>
    </source>
</evidence>